<dbReference type="InterPro" id="IPR017932">
    <property type="entry name" value="GATase_2_dom"/>
</dbReference>
<dbReference type="GO" id="GO:0016757">
    <property type="term" value="F:glycosyltransferase activity"/>
    <property type="evidence" value="ECO:0007669"/>
    <property type="project" value="UniProtKB-KW"/>
</dbReference>
<proteinExistence type="predicted"/>
<evidence type="ECO:0000313" key="4">
    <source>
        <dbReference type="Proteomes" id="UP001595741"/>
    </source>
</evidence>
<feature type="domain" description="Glutamine amidotransferase type-2" evidence="2">
    <location>
        <begin position="2"/>
        <end position="250"/>
    </location>
</feature>
<dbReference type="InterPro" id="IPR026869">
    <property type="entry name" value="EgtC-like"/>
</dbReference>
<keyword evidence="3" id="KW-0808">Transferase</keyword>
<protein>
    <submittedName>
        <fullName evidence="3">Class II glutamine amidotransferase</fullName>
        <ecNumber evidence="3">2.4.2.-</ecNumber>
    </submittedName>
</protein>
<keyword evidence="4" id="KW-1185">Reference proteome</keyword>
<dbReference type="PANTHER" id="PTHR42824:SF1">
    <property type="entry name" value="GLUTAMINE AMIDOTRANSFERASE YAFJ-RELATED"/>
    <property type="match status" value="1"/>
</dbReference>
<dbReference type="Proteomes" id="UP001595741">
    <property type="component" value="Unassembled WGS sequence"/>
</dbReference>
<evidence type="ECO:0000313" key="3">
    <source>
        <dbReference type="EMBL" id="MFC3533663.1"/>
    </source>
</evidence>
<reference evidence="4" key="1">
    <citation type="journal article" date="2019" name="Int. J. Syst. Evol. Microbiol.">
        <title>The Global Catalogue of Microorganisms (GCM) 10K type strain sequencing project: providing services to taxonomists for standard genome sequencing and annotation.</title>
        <authorList>
            <consortium name="The Broad Institute Genomics Platform"/>
            <consortium name="The Broad Institute Genome Sequencing Center for Infectious Disease"/>
            <person name="Wu L."/>
            <person name="Ma J."/>
        </authorList>
    </citation>
    <scope>NUCLEOTIDE SEQUENCE [LARGE SCALE GENOMIC DNA]</scope>
    <source>
        <strain evidence="4">KCTC 42742</strain>
    </source>
</reference>
<dbReference type="EMBL" id="JBHRXN010000036">
    <property type="protein sequence ID" value="MFC3533663.1"/>
    <property type="molecule type" value="Genomic_DNA"/>
</dbReference>
<dbReference type="Gene3D" id="3.60.20.10">
    <property type="entry name" value="Glutamine Phosphoribosylpyrophosphate, subunit 1, domain 1"/>
    <property type="match status" value="1"/>
</dbReference>
<dbReference type="Pfam" id="PF13230">
    <property type="entry name" value="GATase_4"/>
    <property type="match status" value="1"/>
</dbReference>
<dbReference type="InterPro" id="IPR029055">
    <property type="entry name" value="Ntn_hydrolases_N"/>
</dbReference>
<sequence>MCQLLGMNCNTPTDILFSFEGFHRRGGLTDHHADGWGIAFFEGRGVRLFLDDKPAADSPVASLVRQYSIKSKNVIAHIRKATQGEVNLTNCHPFQRELWGQYWIFAHNGNLLDFAPTPGSHYQPVGSTDSERAFCYLLETLRQRWCQPPALPELFAAVETLAAELRSHGVCNFMLSNGEWLFVHCSTKLHYIVRQAPFPTAHLVDDDVTVDFSTVTTPQDRVAIIATVPLTDNEYWTPLQDGELMLFADGLPLLHSISSPPTRVDAASCDSACGADAAAKADPAQN</sequence>
<accession>A0ABV7RIN4</accession>
<dbReference type="PANTHER" id="PTHR42824">
    <property type="entry name" value="GLUTAMINE AMIDOTRANSFERASE"/>
    <property type="match status" value="1"/>
</dbReference>
<dbReference type="EC" id="2.4.2.-" evidence="3"/>
<evidence type="ECO:0000259" key="2">
    <source>
        <dbReference type="PROSITE" id="PS51278"/>
    </source>
</evidence>
<organism evidence="3 4">
    <name type="scientific">Vogesella facilis</name>
    <dbReference type="NCBI Taxonomy" id="1655232"/>
    <lineage>
        <taxon>Bacteria</taxon>
        <taxon>Pseudomonadati</taxon>
        <taxon>Pseudomonadota</taxon>
        <taxon>Betaproteobacteria</taxon>
        <taxon>Neisseriales</taxon>
        <taxon>Chromobacteriaceae</taxon>
        <taxon>Vogesella</taxon>
    </lineage>
</organism>
<comment type="caution">
    <text evidence="3">The sequence shown here is derived from an EMBL/GenBank/DDBJ whole genome shotgun (WGS) entry which is preliminary data.</text>
</comment>
<gene>
    <name evidence="3" type="ORF">ACFOLG_15945</name>
</gene>
<evidence type="ECO:0000256" key="1">
    <source>
        <dbReference type="ARBA" id="ARBA00022962"/>
    </source>
</evidence>
<name>A0ABV7RIN4_9NEIS</name>
<keyword evidence="3" id="KW-0328">Glycosyltransferase</keyword>
<dbReference type="CDD" id="cd01908">
    <property type="entry name" value="YafJ"/>
    <property type="match status" value="1"/>
</dbReference>
<dbReference type="PROSITE" id="PS51278">
    <property type="entry name" value="GATASE_TYPE_2"/>
    <property type="match status" value="1"/>
</dbReference>
<keyword evidence="1 3" id="KW-0315">Glutamine amidotransferase</keyword>
<dbReference type="RefSeq" id="WP_386093618.1">
    <property type="nucleotide sequence ID" value="NZ_JBHRXN010000036.1"/>
</dbReference>
<dbReference type="SUPFAM" id="SSF56235">
    <property type="entry name" value="N-terminal nucleophile aminohydrolases (Ntn hydrolases)"/>
    <property type="match status" value="1"/>
</dbReference>